<evidence type="ECO:0000259" key="5">
    <source>
        <dbReference type="PROSITE" id="PS51011"/>
    </source>
</evidence>
<feature type="compositionally biased region" description="Polar residues" evidence="4">
    <location>
        <begin position="146"/>
        <end position="157"/>
    </location>
</feature>
<dbReference type="Pfam" id="PF01388">
    <property type="entry name" value="ARID"/>
    <property type="match status" value="1"/>
</dbReference>
<feature type="compositionally biased region" description="Polar residues" evidence="4">
    <location>
        <begin position="438"/>
        <end position="450"/>
    </location>
</feature>
<evidence type="ECO:0000313" key="6">
    <source>
        <dbReference type="EMBL" id="GFY43825.1"/>
    </source>
</evidence>
<feature type="region of interest" description="Disordered" evidence="4">
    <location>
        <begin position="673"/>
        <end position="701"/>
    </location>
</feature>
<evidence type="ECO:0000256" key="1">
    <source>
        <dbReference type="ARBA" id="ARBA00023015"/>
    </source>
</evidence>
<dbReference type="InterPro" id="IPR051232">
    <property type="entry name" value="ARID/SWI1_ChromRemod"/>
</dbReference>
<feature type="region of interest" description="Disordered" evidence="4">
    <location>
        <begin position="795"/>
        <end position="814"/>
    </location>
</feature>
<name>A0A8X6X004_9ARAC</name>
<keyword evidence="1" id="KW-0805">Transcription regulation</keyword>
<proteinExistence type="predicted"/>
<feature type="compositionally biased region" description="Basic residues" evidence="4">
    <location>
        <begin position="416"/>
        <end position="426"/>
    </location>
</feature>
<feature type="domain" description="ARID" evidence="5">
    <location>
        <begin position="316"/>
        <end position="408"/>
    </location>
</feature>
<gene>
    <name evidence="6" type="primary">Arid5b</name>
    <name evidence="6" type="ORF">TNIN_413031</name>
</gene>
<dbReference type="Gene3D" id="1.10.150.60">
    <property type="entry name" value="ARID DNA-binding domain"/>
    <property type="match status" value="1"/>
</dbReference>
<dbReference type="CDD" id="cd16869">
    <property type="entry name" value="ARID_ARID5"/>
    <property type="match status" value="1"/>
</dbReference>
<evidence type="ECO:0000256" key="3">
    <source>
        <dbReference type="ARBA" id="ARBA00023242"/>
    </source>
</evidence>
<dbReference type="SMART" id="SM01014">
    <property type="entry name" value="ARID"/>
    <property type="match status" value="1"/>
</dbReference>
<feature type="compositionally biased region" description="Basic residues" evidence="4">
    <location>
        <begin position="552"/>
        <end position="561"/>
    </location>
</feature>
<comment type="caution">
    <text evidence="6">The sequence shown here is derived from an EMBL/GenBank/DDBJ whole genome shotgun (WGS) entry which is preliminary data.</text>
</comment>
<dbReference type="OrthoDB" id="1938591at2759"/>
<evidence type="ECO:0000313" key="7">
    <source>
        <dbReference type="Proteomes" id="UP000886998"/>
    </source>
</evidence>
<dbReference type="SUPFAM" id="SSF46774">
    <property type="entry name" value="ARID-like"/>
    <property type="match status" value="1"/>
</dbReference>
<feature type="region of interest" description="Disordered" evidence="4">
    <location>
        <begin position="137"/>
        <end position="172"/>
    </location>
</feature>
<feature type="compositionally biased region" description="Polar residues" evidence="4">
    <location>
        <begin position="587"/>
        <end position="596"/>
    </location>
</feature>
<sequence length="1292" mass="142848">MEAEPPQFVGPPCGQYGAHTFYRGFRYTKNGKTRDINLGEFFFVRMSAEEDPCIGELQLLCSNRNNDLQLSALRLYFLPEQTPDGRLSHHGEDEVLVASDRVVLKLDDLVSWITDEVEWNHGIIAPYVEKPISTAVKKEEADEPQNDSNNNDTSSAPPTSPAKENSEAVEEDQKKIVEVKQENGQETKEDPENDKGTKVLILSYQSYFRYRTILKRLDGGETSEWLQNAQVIALGGIVPSSPRTRVLFCRDNFEHDELAHHELNCEYLAPTLKGKRKKRKTKNTRSTSPESNSSDECKAIEVKSNQKTNGLKQPPIKNEQEFLQRLFKFMKKRNTPIHRVPHLGFKQIDLYVFYSFAQKLGGYDKITTKKLWKHVYDELGGNPGSTSAATCTRRHYERLLLPFERFMDGILYKPTPRGKKSQKKKQQQLEDGEEPKEGTSNGTDVKNESNNISTEIEDAYAFTDSNHENSNSKDSNSNEFNSACDDQALTNEPPFSDEDSKTVWSIQKPPDNKDEASQDKEDSKSIKPLIIQKGQGETFAEKERKWDEIRRKNAAARKWVRQSRSSRGCKTPVPEIPPFKQDKQNDGSDNGENPSSGAGAENVKSETIDLTTDQTAVPCVSPQDKSTVDSKIGLSVQSGTINTSKLLPPGVNPEALNGKTKVENHVQKKRHILAKETPSHLSSEKKTTAAAVKPEKDKHASSWCGYPASIDSYQGSLHSRIDIYPPGVMKGHMPGAYNGGTRSEPDINRDYPFQTGRHSVGSVSASSVVSIEASTGDEKPLVPQRRPSVIQHTEYAATSPSPSLSPKQVGSECRNVSPKESAQSVPFSSPKMNLLPNQLGYSLTGKVAEWLTKGVHEVVACKTPAAAVEKNVELHDKVMMPSSCKMPGAVGAGKVPVNNVKSKQSAASNSHKSPRSKYTSSHRHRNSDLAVNGSYNTMSRSDSRVNAAHQKMVHPVPSPYSVMTNPGSAPKYQHNVNQKTKTDFYPNGPYYNQPKRYKANNVVPIMMTPISPRPSPSPFVRQQTYCTPPLSDVPKTTATTHNDFDSVVLDLSVKKKPAHSATPRTIATVSVSPVPEEGVCLDLSLKKKTNNSVITDNGIENITPPLPLSPNSSSQSVSSFMHSSMKPLPTLIALQDLASEEAVRRGYASSNSRIPPITNAVSAPPVSAPPLVMPPTMFPGSAHGKLPPTLVNTLPSVTYSKDMAKNLYIPNNARHSQFPPYVIPPFFPSNWTSVVNTSATNAKQTNNSQTSLTYKGMVNHSVFPKDYPYNVKSQYHPVLCKDSGHYPSNDNK</sequence>
<dbReference type="FunFam" id="1.10.150.60:FF:000015">
    <property type="entry name" value="AT-rich interactive domain-containing protein 5B"/>
    <property type="match status" value="1"/>
</dbReference>
<feature type="compositionally biased region" description="Polar residues" evidence="4">
    <location>
        <begin position="901"/>
        <end position="911"/>
    </location>
</feature>
<feature type="compositionally biased region" description="Basic residues" evidence="4">
    <location>
        <begin position="274"/>
        <end position="283"/>
    </location>
</feature>
<feature type="region of interest" description="Disordered" evidence="4">
    <location>
        <begin position="412"/>
        <end position="450"/>
    </location>
</feature>
<protein>
    <submittedName>
        <fullName evidence="6">AT-rich interactive domain-containing protein 5B</fullName>
    </submittedName>
</protein>
<feature type="compositionally biased region" description="Basic and acidic residues" evidence="4">
    <location>
        <begin position="673"/>
        <end position="700"/>
    </location>
</feature>
<evidence type="ECO:0000256" key="2">
    <source>
        <dbReference type="ARBA" id="ARBA00023163"/>
    </source>
</evidence>
<feature type="compositionally biased region" description="Low complexity" evidence="4">
    <location>
        <begin position="472"/>
        <end position="482"/>
    </location>
</feature>
<feature type="region of interest" description="Disordered" evidence="4">
    <location>
        <begin position="463"/>
        <end position="631"/>
    </location>
</feature>
<dbReference type="SMART" id="SM00501">
    <property type="entry name" value="BRIGHT"/>
    <property type="match status" value="1"/>
</dbReference>
<dbReference type="Proteomes" id="UP000886998">
    <property type="component" value="Unassembled WGS sequence"/>
</dbReference>
<dbReference type="GO" id="GO:0006357">
    <property type="term" value="P:regulation of transcription by RNA polymerase II"/>
    <property type="evidence" value="ECO:0007669"/>
    <property type="project" value="TreeGrafter"/>
</dbReference>
<dbReference type="PROSITE" id="PS51011">
    <property type="entry name" value="ARID"/>
    <property type="match status" value="1"/>
</dbReference>
<evidence type="ECO:0000256" key="4">
    <source>
        <dbReference type="SAM" id="MobiDB-lite"/>
    </source>
</evidence>
<dbReference type="EMBL" id="BMAV01003897">
    <property type="protein sequence ID" value="GFY43825.1"/>
    <property type="molecule type" value="Genomic_DNA"/>
</dbReference>
<feature type="region of interest" description="Disordered" evidence="4">
    <location>
        <begin position="901"/>
        <end position="937"/>
    </location>
</feature>
<feature type="compositionally biased region" description="Basic and acidic residues" evidence="4">
    <location>
        <begin position="539"/>
        <end position="551"/>
    </location>
</feature>
<dbReference type="InterPro" id="IPR036431">
    <property type="entry name" value="ARID_dom_sf"/>
</dbReference>
<organism evidence="6 7">
    <name type="scientific">Trichonephila inaurata madagascariensis</name>
    <dbReference type="NCBI Taxonomy" id="2747483"/>
    <lineage>
        <taxon>Eukaryota</taxon>
        <taxon>Metazoa</taxon>
        <taxon>Ecdysozoa</taxon>
        <taxon>Arthropoda</taxon>
        <taxon>Chelicerata</taxon>
        <taxon>Arachnida</taxon>
        <taxon>Araneae</taxon>
        <taxon>Araneomorphae</taxon>
        <taxon>Entelegynae</taxon>
        <taxon>Araneoidea</taxon>
        <taxon>Nephilidae</taxon>
        <taxon>Trichonephila</taxon>
        <taxon>Trichonephila inaurata</taxon>
    </lineage>
</organism>
<dbReference type="PANTHER" id="PTHR13964">
    <property type="entry name" value="RBP-RELATED"/>
    <property type="match status" value="1"/>
</dbReference>
<dbReference type="InterPro" id="IPR001606">
    <property type="entry name" value="ARID_dom"/>
</dbReference>
<feature type="compositionally biased region" description="Basic and acidic residues" evidence="4">
    <location>
        <begin position="510"/>
        <end position="525"/>
    </location>
</feature>
<keyword evidence="2" id="KW-0804">Transcription</keyword>
<feature type="compositionally biased region" description="Basic residues" evidence="4">
    <location>
        <begin position="912"/>
        <end position="925"/>
    </location>
</feature>
<dbReference type="GO" id="GO:0000976">
    <property type="term" value="F:transcription cis-regulatory region binding"/>
    <property type="evidence" value="ECO:0007669"/>
    <property type="project" value="TreeGrafter"/>
</dbReference>
<feature type="compositionally biased region" description="Polar residues" evidence="4">
    <location>
        <begin position="796"/>
        <end position="808"/>
    </location>
</feature>
<feature type="region of interest" description="Disordered" evidence="4">
    <location>
        <begin position="274"/>
        <end position="299"/>
    </location>
</feature>
<keyword evidence="7" id="KW-1185">Reference proteome</keyword>
<reference evidence="6" key="1">
    <citation type="submission" date="2020-08" db="EMBL/GenBank/DDBJ databases">
        <title>Multicomponent nature underlies the extraordinary mechanical properties of spider dragline silk.</title>
        <authorList>
            <person name="Kono N."/>
            <person name="Nakamura H."/>
            <person name="Mori M."/>
            <person name="Yoshida Y."/>
            <person name="Ohtoshi R."/>
            <person name="Malay A.D."/>
            <person name="Moran D.A.P."/>
            <person name="Tomita M."/>
            <person name="Numata K."/>
            <person name="Arakawa K."/>
        </authorList>
    </citation>
    <scope>NUCLEOTIDE SEQUENCE</scope>
</reference>
<accession>A0A8X6X004</accession>
<dbReference type="PANTHER" id="PTHR13964:SF44">
    <property type="entry name" value="ARID DOMAIN-CONTAINING PROTEIN"/>
    <property type="match status" value="1"/>
</dbReference>
<dbReference type="GO" id="GO:0005634">
    <property type="term" value="C:nucleus"/>
    <property type="evidence" value="ECO:0007669"/>
    <property type="project" value="TreeGrafter"/>
</dbReference>
<keyword evidence="3" id="KW-0539">Nucleus</keyword>